<keyword evidence="6" id="KW-1185">Reference proteome</keyword>
<dbReference type="EMBL" id="CM029044">
    <property type="protein sequence ID" value="KAG2606576.1"/>
    <property type="molecule type" value="Genomic_DNA"/>
</dbReference>
<proteinExistence type="predicted"/>
<dbReference type="InterPro" id="IPR036691">
    <property type="entry name" value="Endo/exonu/phosph_ase_sf"/>
</dbReference>
<dbReference type="AlphaFoldDB" id="A0A8T0TDF8"/>
<comment type="caution">
    <text evidence="5">The sequence shown here is derived from an EMBL/GenBank/DDBJ whole genome shotgun (WGS) entry which is preliminary data.</text>
</comment>
<evidence type="ECO:0000256" key="2">
    <source>
        <dbReference type="ARBA" id="ARBA00022801"/>
    </source>
</evidence>
<evidence type="ECO:0000313" key="6">
    <source>
        <dbReference type="Proteomes" id="UP000823388"/>
    </source>
</evidence>
<evidence type="ECO:0000256" key="3">
    <source>
        <dbReference type="ARBA" id="ARBA00022842"/>
    </source>
</evidence>
<dbReference type="SUPFAM" id="SSF56219">
    <property type="entry name" value="DNase I-like"/>
    <property type="match status" value="1"/>
</dbReference>
<keyword evidence="1 4" id="KW-0479">Metal-binding</keyword>
<feature type="binding site" evidence="4">
    <location>
        <position position="41"/>
    </location>
    <ligand>
        <name>Mg(2+)</name>
        <dbReference type="ChEBI" id="CHEBI:18420"/>
        <label>1</label>
    </ligand>
</feature>
<dbReference type="Gene3D" id="3.60.10.10">
    <property type="entry name" value="Endonuclease/exonuclease/phosphatase"/>
    <property type="match status" value="1"/>
</dbReference>
<dbReference type="InterPro" id="IPR004808">
    <property type="entry name" value="AP_endonuc_1"/>
</dbReference>
<dbReference type="GO" id="GO:0008311">
    <property type="term" value="F:double-stranded DNA 3'-5' DNA exonuclease activity"/>
    <property type="evidence" value="ECO:0007669"/>
    <property type="project" value="TreeGrafter"/>
</dbReference>
<dbReference type="GO" id="GO:0003906">
    <property type="term" value="F:DNA-(apurinic or apyrimidinic site) endonuclease activity"/>
    <property type="evidence" value="ECO:0007669"/>
    <property type="project" value="TreeGrafter"/>
</dbReference>
<organism evidence="5 6">
    <name type="scientific">Panicum virgatum</name>
    <name type="common">Blackwell switchgrass</name>
    <dbReference type="NCBI Taxonomy" id="38727"/>
    <lineage>
        <taxon>Eukaryota</taxon>
        <taxon>Viridiplantae</taxon>
        <taxon>Streptophyta</taxon>
        <taxon>Embryophyta</taxon>
        <taxon>Tracheophyta</taxon>
        <taxon>Spermatophyta</taxon>
        <taxon>Magnoliopsida</taxon>
        <taxon>Liliopsida</taxon>
        <taxon>Poales</taxon>
        <taxon>Poaceae</taxon>
        <taxon>PACMAD clade</taxon>
        <taxon>Panicoideae</taxon>
        <taxon>Panicodae</taxon>
        <taxon>Paniceae</taxon>
        <taxon>Panicinae</taxon>
        <taxon>Panicum</taxon>
        <taxon>Panicum sect. Hiantes</taxon>
    </lineage>
</organism>
<name>A0A8T0TDF8_PANVG</name>
<gene>
    <name evidence="5" type="ORF">PVAP13_4NG061811</name>
</gene>
<dbReference type="Proteomes" id="UP000823388">
    <property type="component" value="Chromosome 4N"/>
</dbReference>
<dbReference type="GO" id="GO:0046872">
    <property type="term" value="F:metal ion binding"/>
    <property type="evidence" value="ECO:0007669"/>
    <property type="project" value="UniProtKB-KW"/>
</dbReference>
<dbReference type="GO" id="GO:0005634">
    <property type="term" value="C:nucleus"/>
    <property type="evidence" value="ECO:0007669"/>
    <property type="project" value="TreeGrafter"/>
</dbReference>
<dbReference type="PANTHER" id="PTHR22748:SF19">
    <property type="entry name" value="ENDONUCLEASE_EXONUCLEASE_PHOSPHATASE DOMAIN-CONTAINING PROTEIN"/>
    <property type="match status" value="1"/>
</dbReference>
<protein>
    <submittedName>
        <fullName evidence="5">Uncharacterized protein</fullName>
    </submittedName>
</protein>
<keyword evidence="2" id="KW-0378">Hydrolase</keyword>
<keyword evidence="3 4" id="KW-0460">Magnesium</keyword>
<comment type="cofactor">
    <cofactor evidence="4">
        <name>Mg(2+)</name>
        <dbReference type="ChEBI" id="CHEBI:18420"/>
    </cofactor>
    <cofactor evidence="4">
        <name>Mn(2+)</name>
        <dbReference type="ChEBI" id="CHEBI:29035"/>
    </cofactor>
    <text evidence="4">Probably binds two magnesium or manganese ions per subunit.</text>
</comment>
<dbReference type="GO" id="GO:0006284">
    <property type="term" value="P:base-excision repair"/>
    <property type="evidence" value="ECO:0007669"/>
    <property type="project" value="TreeGrafter"/>
</dbReference>
<evidence type="ECO:0000256" key="1">
    <source>
        <dbReference type="ARBA" id="ARBA00022723"/>
    </source>
</evidence>
<dbReference type="PANTHER" id="PTHR22748">
    <property type="entry name" value="AP ENDONUCLEASE"/>
    <property type="match status" value="1"/>
</dbReference>
<feature type="binding site" evidence="4">
    <location>
        <position position="12"/>
    </location>
    <ligand>
        <name>Mg(2+)</name>
        <dbReference type="ChEBI" id="CHEBI:18420"/>
        <label>1</label>
    </ligand>
</feature>
<sequence>MSEQKCVVLNWNVRGLNNKARRKVVKDLVSENRCTIAALQETKMEVLTAGTVTETLGVKFSKHFAYLPAQGTRGRALVAVDEDYYNITQSAFRAHTVTVKVESKQCNSDWWFTVVYGPQGDREKIEFL</sequence>
<keyword evidence="4" id="KW-0464">Manganese</keyword>
<accession>A0A8T0TDF8</accession>
<reference evidence="5" key="1">
    <citation type="submission" date="2020-05" db="EMBL/GenBank/DDBJ databases">
        <title>WGS assembly of Panicum virgatum.</title>
        <authorList>
            <person name="Lovell J.T."/>
            <person name="Jenkins J."/>
            <person name="Shu S."/>
            <person name="Juenger T.E."/>
            <person name="Schmutz J."/>
        </authorList>
    </citation>
    <scope>NUCLEOTIDE SEQUENCE</scope>
    <source>
        <strain evidence="5">AP13</strain>
    </source>
</reference>
<evidence type="ECO:0000313" key="5">
    <source>
        <dbReference type="EMBL" id="KAG2606576.1"/>
    </source>
</evidence>
<evidence type="ECO:0000256" key="4">
    <source>
        <dbReference type="PIRSR" id="PIRSR604808-2"/>
    </source>
</evidence>
<dbReference type="GO" id="GO:0008081">
    <property type="term" value="F:phosphoric diester hydrolase activity"/>
    <property type="evidence" value="ECO:0007669"/>
    <property type="project" value="TreeGrafter"/>
</dbReference>